<dbReference type="GO" id="GO:0043248">
    <property type="term" value="P:proteasome assembly"/>
    <property type="evidence" value="ECO:0007669"/>
    <property type="project" value="InterPro"/>
</dbReference>
<dbReference type="InterPro" id="IPR019538">
    <property type="entry name" value="PSMD5"/>
</dbReference>
<dbReference type="SMART" id="SM00451">
    <property type="entry name" value="ZnF_U1"/>
    <property type="match status" value="1"/>
</dbReference>
<dbReference type="Gene3D" id="3.30.160.60">
    <property type="entry name" value="Classic Zinc Finger"/>
    <property type="match status" value="1"/>
</dbReference>
<evidence type="ECO:0000256" key="4">
    <source>
        <dbReference type="ARBA" id="ARBA00022771"/>
    </source>
</evidence>
<dbReference type="Pfam" id="PF10508">
    <property type="entry name" value="Proteasom_PSMB"/>
    <property type="match status" value="1"/>
</dbReference>
<dbReference type="Proteomes" id="UP000648187">
    <property type="component" value="Unassembled WGS sequence"/>
</dbReference>
<dbReference type="SUPFAM" id="SSF57667">
    <property type="entry name" value="beta-beta-alpha zinc fingers"/>
    <property type="match status" value="1"/>
</dbReference>
<dbReference type="InterPro" id="IPR003604">
    <property type="entry name" value="Matrin/U1-like-C_Znf_C2H2"/>
</dbReference>
<evidence type="ECO:0000256" key="6">
    <source>
        <dbReference type="SAM" id="MobiDB-lite"/>
    </source>
</evidence>
<keyword evidence="4" id="KW-0863">Zinc-finger</keyword>
<dbReference type="Pfam" id="PF12171">
    <property type="entry name" value="zf-C2H2_jaz"/>
    <property type="match status" value="1"/>
</dbReference>
<accession>A0A835GBZ7</accession>
<proteinExistence type="inferred from homology"/>
<dbReference type="GO" id="GO:0008270">
    <property type="term" value="F:zinc ion binding"/>
    <property type="evidence" value="ECO:0007669"/>
    <property type="project" value="UniProtKB-KW"/>
</dbReference>
<dbReference type="PANTHER" id="PTHR13554:SF10">
    <property type="entry name" value="26S PROTEASOME NON-ATPASE REGULATORY SUBUNIT 5"/>
    <property type="match status" value="1"/>
</dbReference>
<dbReference type="EMBL" id="JACKWZ010000142">
    <property type="protein sequence ID" value="KAF9414130.1"/>
    <property type="molecule type" value="Genomic_DNA"/>
</dbReference>
<keyword evidence="5" id="KW-0862">Zinc</keyword>
<evidence type="ECO:0000256" key="5">
    <source>
        <dbReference type="ARBA" id="ARBA00022833"/>
    </source>
</evidence>
<feature type="compositionally biased region" description="Basic and acidic residues" evidence="6">
    <location>
        <begin position="253"/>
        <end position="265"/>
    </location>
</feature>
<sequence length="799" mass="90973">MLQKQKAQEEMRRLMAERKKSNVKPTKIDNPLAKYNNTGQLMCILCNSVVRSERVWQVHINSKQHRENVEKAKKLKELTNNFTVGKIKHKSSSPPRDAPPEKKLKGILKNAEVPKIAVQPPKNKAPQIITFHDEEIKRTPLILTTPTVNKEDLPATSTAEVEVPQGSEQPLPEGFFDDPILDAKVRNIEYKDPIEEEWEKFQKEIKEEATASAEIIAGEQEEATAERQIDEIDEQIRIWSKVLDLELKKEETKKTKQDLEKMSEDEKGDSDNEDDIDEFLDWRAKKSKIKKRILSKMSSEDTDQYRAFIRSLQREENIPAALNDIKNLIAFKPAEEAINTIRDEGISKIVQCLNLSNTSHVDLTCEVLRICFEKFQPGDVVKNYTSHIMYLLRHEKSCVRRLAIDQVRKAVSTSPNLLPVTQYIDVYVAVAQLVSDPDVGVANEAVLITSNLPHEAYHKVLEEMQMALELNSSSKCNVFEVVVHISSKSYELFKMCADMKYVDFMVSELQTDDILYQVNILELLSRLAMKPHGINYLVQNGSLQKILGYVTELQNNPLKGLLIPGYMKFFGCIAHSYPKEIFEKHTVVFDTLFEAIESADQAILPVALDTLGFIGTTVEGKLCLAALGSKYTQAVNNVSRLIRNSNTEIKVRALNCFAGLMSIDKDPTVSRSTPVDHRVTLMTREWFRTLDAKPMETLFEICKNPFPDIKHAAFVLLDAVCQHQWGEEMVARAAGFIEFLMDRSIVYTKETNEAKYDIIKRLANSPAFDATIIGRLHTYVEQGPFYSESQLEVAMEEED</sequence>
<gene>
    <name evidence="8" type="ORF">HW555_007889</name>
</gene>
<evidence type="ECO:0000256" key="3">
    <source>
        <dbReference type="ARBA" id="ARBA00022723"/>
    </source>
</evidence>
<organism evidence="8 9">
    <name type="scientific">Spodoptera exigua</name>
    <name type="common">Beet armyworm</name>
    <name type="synonym">Noctua fulgens</name>
    <dbReference type="NCBI Taxonomy" id="7107"/>
    <lineage>
        <taxon>Eukaryota</taxon>
        <taxon>Metazoa</taxon>
        <taxon>Ecdysozoa</taxon>
        <taxon>Arthropoda</taxon>
        <taxon>Hexapoda</taxon>
        <taxon>Insecta</taxon>
        <taxon>Pterygota</taxon>
        <taxon>Neoptera</taxon>
        <taxon>Endopterygota</taxon>
        <taxon>Lepidoptera</taxon>
        <taxon>Glossata</taxon>
        <taxon>Ditrysia</taxon>
        <taxon>Noctuoidea</taxon>
        <taxon>Noctuidae</taxon>
        <taxon>Amphipyrinae</taxon>
        <taxon>Spodoptera</taxon>
    </lineage>
</organism>
<dbReference type="AlphaFoldDB" id="A0A835GBZ7"/>
<dbReference type="SUPFAM" id="SSF48371">
    <property type="entry name" value="ARM repeat"/>
    <property type="match status" value="1"/>
</dbReference>
<feature type="region of interest" description="Disordered" evidence="6">
    <location>
        <begin position="253"/>
        <end position="274"/>
    </location>
</feature>
<dbReference type="InterPro" id="IPR059039">
    <property type="entry name" value="ZNF380_CC"/>
</dbReference>
<evidence type="ECO:0000259" key="7">
    <source>
        <dbReference type="SMART" id="SM00451"/>
    </source>
</evidence>
<evidence type="ECO:0000256" key="2">
    <source>
        <dbReference type="ARBA" id="ARBA00014933"/>
    </source>
</evidence>
<reference evidence="8" key="1">
    <citation type="submission" date="2020-08" db="EMBL/GenBank/DDBJ databases">
        <title>Spodoptera exigua strain:BAW_Kor-Di-RS1 Genome sequencing and assembly.</title>
        <authorList>
            <person name="Kim J."/>
            <person name="Nam H.Y."/>
            <person name="Kwon M."/>
            <person name="Choi J.H."/>
            <person name="Cho S.R."/>
            <person name="Kim G.-H."/>
        </authorList>
    </citation>
    <scope>NUCLEOTIDE SEQUENCE</scope>
    <source>
        <strain evidence="8">BAW_Kor-Di-RS1</strain>
        <tissue evidence="8">Whole-body</tissue>
    </source>
</reference>
<dbReference type="InterPro" id="IPR036236">
    <property type="entry name" value="Znf_C2H2_sf"/>
</dbReference>
<dbReference type="GO" id="GO:0005829">
    <property type="term" value="C:cytosol"/>
    <property type="evidence" value="ECO:0007669"/>
    <property type="project" value="TreeGrafter"/>
</dbReference>
<keyword evidence="3" id="KW-0479">Metal-binding</keyword>
<comment type="similarity">
    <text evidence="1">Belongs to the proteasome subunit S5B/HSM3 family.</text>
</comment>
<dbReference type="PANTHER" id="PTHR13554">
    <property type="entry name" value="26S PROTEASOME NON-ATPASE REGULATORY SUBUNIT 5-RELATED"/>
    <property type="match status" value="1"/>
</dbReference>
<dbReference type="Pfam" id="PF23406">
    <property type="entry name" value="ZNF380_CC"/>
    <property type="match status" value="1"/>
</dbReference>
<evidence type="ECO:0000313" key="8">
    <source>
        <dbReference type="EMBL" id="KAF9414130.1"/>
    </source>
</evidence>
<name>A0A835GBZ7_SPOEX</name>
<dbReference type="InterPro" id="IPR016024">
    <property type="entry name" value="ARM-type_fold"/>
</dbReference>
<comment type="caution">
    <text evidence="8">The sequence shown here is derived from an EMBL/GenBank/DDBJ whole genome shotgun (WGS) entry which is preliminary data.</text>
</comment>
<feature type="domain" description="U1-type" evidence="7">
    <location>
        <begin position="38"/>
        <end position="72"/>
    </location>
</feature>
<evidence type="ECO:0000256" key="1">
    <source>
        <dbReference type="ARBA" id="ARBA00006823"/>
    </source>
</evidence>
<dbReference type="Gene3D" id="1.25.10.10">
    <property type="entry name" value="Leucine-rich Repeat Variant"/>
    <property type="match status" value="1"/>
</dbReference>
<dbReference type="InterPro" id="IPR011989">
    <property type="entry name" value="ARM-like"/>
</dbReference>
<dbReference type="GO" id="GO:0003676">
    <property type="term" value="F:nucleic acid binding"/>
    <property type="evidence" value="ECO:0007669"/>
    <property type="project" value="InterPro"/>
</dbReference>
<evidence type="ECO:0000313" key="9">
    <source>
        <dbReference type="Proteomes" id="UP000648187"/>
    </source>
</evidence>
<protein>
    <recommendedName>
        <fullName evidence="2">26S proteasome non-ATPase regulatory subunit 5</fullName>
    </recommendedName>
</protein>
<keyword evidence="9" id="KW-1185">Reference proteome</keyword>
<dbReference type="InterPro" id="IPR022755">
    <property type="entry name" value="Znf_C2H2_jaz"/>
</dbReference>